<accession>A0A1G6WMC7</accession>
<organism evidence="3 4">
    <name type="scientific">Paracidovorax valerianellae</name>
    <dbReference type="NCBI Taxonomy" id="187868"/>
    <lineage>
        <taxon>Bacteria</taxon>
        <taxon>Pseudomonadati</taxon>
        <taxon>Pseudomonadota</taxon>
        <taxon>Betaproteobacteria</taxon>
        <taxon>Burkholderiales</taxon>
        <taxon>Comamonadaceae</taxon>
        <taxon>Paracidovorax</taxon>
    </lineage>
</organism>
<dbReference type="RefSeq" id="WP_092744319.1">
    <property type="nucleotide sequence ID" value="NZ_FMZC01000008.1"/>
</dbReference>
<name>A0A1G6WMC7_9BURK</name>
<sequence>MPTRPPATEEQGAGHLFPPDLHDARHLWLKAGLLLVWAAVSFGACYFARDLQVMVGDWPLGYWIASQGAVLVFIGIVAIYCAAMNHFERQDAANAHAATVADPGAGFNPDADALTALNTSSAAHGADRRG</sequence>
<keyword evidence="1" id="KW-0812">Transmembrane</keyword>
<keyword evidence="4" id="KW-1185">Reference proteome</keyword>
<dbReference type="Proteomes" id="UP000198781">
    <property type="component" value="Unassembled WGS sequence"/>
</dbReference>
<dbReference type="AlphaFoldDB" id="A0A1G6WMC7"/>
<protein>
    <submittedName>
        <fullName evidence="3">Putative solute:sodium symporter small subunit</fullName>
    </submittedName>
</protein>
<dbReference type="EMBL" id="FMZC01000008">
    <property type="protein sequence ID" value="SDD66998.1"/>
    <property type="molecule type" value="Genomic_DNA"/>
</dbReference>
<dbReference type="OrthoDB" id="9797746at2"/>
<dbReference type="NCBIfam" id="TIGR03647">
    <property type="entry name" value="Na_symport_sm"/>
    <property type="match status" value="1"/>
</dbReference>
<evidence type="ECO:0000313" key="4">
    <source>
        <dbReference type="Proteomes" id="UP000198781"/>
    </source>
</evidence>
<reference evidence="3 4" key="1">
    <citation type="submission" date="2016-10" db="EMBL/GenBank/DDBJ databases">
        <authorList>
            <person name="de Groot N.N."/>
        </authorList>
    </citation>
    <scope>NUCLEOTIDE SEQUENCE [LARGE SCALE GENOMIC DNA]</scope>
    <source>
        <strain evidence="3 4">DSM 16619</strain>
    </source>
</reference>
<keyword evidence="1" id="KW-1133">Transmembrane helix</keyword>
<feature type="transmembrane region" description="Helical" evidence="1">
    <location>
        <begin position="27"/>
        <end position="48"/>
    </location>
</feature>
<evidence type="ECO:0000256" key="1">
    <source>
        <dbReference type="SAM" id="Phobius"/>
    </source>
</evidence>
<dbReference type="Pfam" id="PF13937">
    <property type="entry name" value="DUF4212"/>
    <property type="match status" value="1"/>
</dbReference>
<dbReference type="STRING" id="187868.SAMN05192589_10856"/>
<evidence type="ECO:0000259" key="2">
    <source>
        <dbReference type="Pfam" id="PF13937"/>
    </source>
</evidence>
<feature type="transmembrane region" description="Helical" evidence="1">
    <location>
        <begin position="60"/>
        <end position="80"/>
    </location>
</feature>
<dbReference type="InterPro" id="IPR019886">
    <property type="entry name" value="Na_symporter_ssu"/>
</dbReference>
<evidence type="ECO:0000313" key="3">
    <source>
        <dbReference type="EMBL" id="SDD66998.1"/>
    </source>
</evidence>
<keyword evidence="1" id="KW-0472">Membrane</keyword>
<feature type="domain" description="Sodium symporter small subunit" evidence="2">
    <location>
        <begin position="25"/>
        <end position="90"/>
    </location>
</feature>
<proteinExistence type="predicted"/>
<gene>
    <name evidence="3" type="ORF">SAMN05192589_10856</name>
</gene>